<dbReference type="OrthoDB" id="276546at2759"/>
<dbReference type="RefSeq" id="XP_014568907.1">
    <property type="nucleotide sequence ID" value="XM_014713421.1"/>
</dbReference>
<dbReference type="Pfam" id="PF00724">
    <property type="entry name" value="Oxidored_FMN"/>
    <property type="match status" value="1"/>
</dbReference>
<feature type="domain" description="NADH:flavin oxidoreductase/NADH oxidase N-terminal" evidence="1">
    <location>
        <begin position="5"/>
        <end position="335"/>
    </location>
</feature>
<dbReference type="CDD" id="cd02933">
    <property type="entry name" value="OYE_like_FMN"/>
    <property type="match status" value="1"/>
</dbReference>
<reference evidence="2 3" key="2">
    <citation type="journal article" date="2012" name="Open Biol.">
        <title>Characteristics of nucleosomes and linker DNA regions on the genome of the basidiomycete Mixia osmundae revealed by mono- and dinucleosome mapping.</title>
        <authorList>
            <person name="Nishida H."/>
            <person name="Kondo S."/>
            <person name="Matsumoto T."/>
            <person name="Suzuki Y."/>
            <person name="Yoshikawa H."/>
            <person name="Taylor T.D."/>
            <person name="Sugiyama J."/>
        </authorList>
    </citation>
    <scope>NUCLEOTIDE SEQUENCE [LARGE SCALE GENOMIC DNA]</scope>
    <source>
        <strain evidence="3">CBS 9802 / IAM 14324 / JCM 22182 / KY 12970</strain>
    </source>
</reference>
<dbReference type="AlphaFoldDB" id="G7DVF0"/>
<protein>
    <recommendedName>
        <fullName evidence="1">NADH:flavin oxidoreductase/NADH oxidase N-terminal domain-containing protein</fullName>
    </recommendedName>
</protein>
<dbReference type="InterPro" id="IPR001155">
    <property type="entry name" value="OxRdtase_FMN_N"/>
</dbReference>
<dbReference type="FunCoup" id="G7DVF0">
    <property type="interactions" value="222"/>
</dbReference>
<keyword evidence="3" id="KW-1185">Reference proteome</keyword>
<dbReference type="GO" id="GO:0010181">
    <property type="term" value="F:FMN binding"/>
    <property type="evidence" value="ECO:0007669"/>
    <property type="project" value="InterPro"/>
</dbReference>
<gene>
    <name evidence="2" type="primary">Mo01212</name>
    <name evidence="2" type="ORF">E5Q_01212</name>
</gene>
<dbReference type="InParanoid" id="G7DVF0"/>
<dbReference type="PANTHER" id="PTHR22893">
    <property type="entry name" value="NADH OXIDOREDUCTASE-RELATED"/>
    <property type="match status" value="1"/>
</dbReference>
<evidence type="ECO:0000259" key="1">
    <source>
        <dbReference type="Pfam" id="PF00724"/>
    </source>
</evidence>
<dbReference type="eggNOG" id="KOG0134">
    <property type="taxonomic scope" value="Eukaryota"/>
</dbReference>
<sequence length="373" mass="40931">MSSSKLFKPYNIGPLTIGHRVVMAPLTRFRANKDHTHTDMAIEYYSQRASVPGTLLFSEATLVSAQAGGCDNAPGIWSDAQVDSWKRVTEAVHAKGSFIGIQLWANGRQASPEVLARDGLPYVSASDVPMAGKSAKPTPLTHDQIKSYIADFALAARNARRAGFDLVELHAANGYLLNQFIDTNSNTRTDEYGGSTEKRLRFVKEVIDAVVAETGQDRAGIRLSPFSSFGDMRDQGTQADYTALIEWLRDTYPSFAFIHVIEARVAGSVDASSKETTDFALDAWRRDDKTRAYLAAGGFNGEDGQIFANTKDVAIVYGRHYISNPDLPLRIAYNHEMHPYDRSTFYSPGSSAGYIDQPFATDLIGKQLPVSAN</sequence>
<dbReference type="HOGENOM" id="CLU_012153_0_0_1"/>
<dbReference type="Proteomes" id="UP000009131">
    <property type="component" value="Unassembled WGS sequence"/>
</dbReference>
<evidence type="ECO:0000313" key="2">
    <source>
        <dbReference type="EMBL" id="GAA94560.1"/>
    </source>
</evidence>
<dbReference type="Gene3D" id="3.20.20.70">
    <property type="entry name" value="Aldolase class I"/>
    <property type="match status" value="1"/>
</dbReference>
<reference evidence="2 3" key="1">
    <citation type="journal article" date="2011" name="J. Gen. Appl. Microbiol.">
        <title>Draft genome sequencing of the enigmatic basidiomycete Mixia osmundae.</title>
        <authorList>
            <person name="Nishida H."/>
            <person name="Nagatsuka Y."/>
            <person name="Sugiyama J."/>
        </authorList>
    </citation>
    <scope>NUCLEOTIDE SEQUENCE [LARGE SCALE GENOMIC DNA]</scope>
    <source>
        <strain evidence="3">CBS 9802 / IAM 14324 / JCM 22182 / KY 12970</strain>
    </source>
</reference>
<evidence type="ECO:0000313" key="3">
    <source>
        <dbReference type="Proteomes" id="UP000009131"/>
    </source>
</evidence>
<dbReference type="STRING" id="764103.G7DVF0"/>
<name>G7DVF0_MIXOS</name>
<dbReference type="PANTHER" id="PTHR22893:SF91">
    <property type="entry name" value="NADPH DEHYDROGENASE 2-RELATED"/>
    <property type="match status" value="1"/>
</dbReference>
<comment type="caution">
    <text evidence="2">The sequence shown here is derived from an EMBL/GenBank/DDBJ whole genome shotgun (WGS) entry which is preliminary data.</text>
</comment>
<dbReference type="EMBL" id="BABT02000039">
    <property type="protein sequence ID" value="GAA94560.1"/>
    <property type="molecule type" value="Genomic_DNA"/>
</dbReference>
<dbReference type="OMA" id="MMATYYK"/>
<proteinExistence type="predicted"/>
<dbReference type="GO" id="GO:0003959">
    <property type="term" value="F:NADPH dehydrogenase activity"/>
    <property type="evidence" value="ECO:0007669"/>
    <property type="project" value="TreeGrafter"/>
</dbReference>
<accession>G7DVF0</accession>
<dbReference type="InterPro" id="IPR045247">
    <property type="entry name" value="Oye-like"/>
</dbReference>
<dbReference type="InterPro" id="IPR013785">
    <property type="entry name" value="Aldolase_TIM"/>
</dbReference>
<organism evidence="2 3">
    <name type="scientific">Mixia osmundae (strain CBS 9802 / IAM 14324 / JCM 22182 / KY 12970)</name>
    <dbReference type="NCBI Taxonomy" id="764103"/>
    <lineage>
        <taxon>Eukaryota</taxon>
        <taxon>Fungi</taxon>
        <taxon>Dikarya</taxon>
        <taxon>Basidiomycota</taxon>
        <taxon>Pucciniomycotina</taxon>
        <taxon>Mixiomycetes</taxon>
        <taxon>Mixiales</taxon>
        <taxon>Mixiaceae</taxon>
        <taxon>Mixia</taxon>
    </lineage>
</organism>
<dbReference type="SUPFAM" id="SSF51395">
    <property type="entry name" value="FMN-linked oxidoreductases"/>
    <property type="match status" value="1"/>
</dbReference>